<accession>A0A7S4E075</accession>
<dbReference type="GO" id="GO:0008157">
    <property type="term" value="F:protein phosphatase 1 binding"/>
    <property type="evidence" value="ECO:0007669"/>
    <property type="project" value="TreeGrafter"/>
</dbReference>
<dbReference type="AlphaFoldDB" id="A0A7S4E075"/>
<name>A0A7S4E075_9EUKA</name>
<evidence type="ECO:0008006" key="3">
    <source>
        <dbReference type="Google" id="ProtNLM"/>
    </source>
</evidence>
<dbReference type="PANTHER" id="PTHR20835:SF0">
    <property type="entry name" value="E3 UBIQUITIN-PROTEIN LIGASE PPP1R11"/>
    <property type="match status" value="1"/>
</dbReference>
<dbReference type="EMBL" id="HBIV01049054">
    <property type="protein sequence ID" value="CAE0682262.1"/>
    <property type="molecule type" value="Transcribed_RNA"/>
</dbReference>
<feature type="region of interest" description="Disordered" evidence="1">
    <location>
        <begin position="89"/>
        <end position="120"/>
    </location>
</feature>
<reference evidence="2" key="1">
    <citation type="submission" date="2021-01" db="EMBL/GenBank/DDBJ databases">
        <authorList>
            <person name="Corre E."/>
            <person name="Pelletier E."/>
            <person name="Niang G."/>
            <person name="Scheremetjew M."/>
            <person name="Finn R."/>
            <person name="Kale V."/>
            <person name="Holt S."/>
            <person name="Cochrane G."/>
            <person name="Meng A."/>
            <person name="Brown T."/>
            <person name="Cohen L."/>
        </authorList>
    </citation>
    <scope>NUCLEOTIDE SEQUENCE</scope>
    <source>
        <strain evidence="2">CCCM811</strain>
    </source>
</reference>
<dbReference type="Pfam" id="PF07491">
    <property type="entry name" value="PPI_Ypi1"/>
    <property type="match status" value="1"/>
</dbReference>
<evidence type="ECO:0000313" key="2">
    <source>
        <dbReference type="EMBL" id="CAE0682262.1"/>
    </source>
</evidence>
<proteinExistence type="predicted"/>
<gene>
    <name evidence="2" type="ORF">LGLO00237_LOCUS34050</name>
</gene>
<dbReference type="PANTHER" id="PTHR20835">
    <property type="entry name" value="E3 UBIQUITIN-PROTEIN LIGASE PPP1R11-RELATED"/>
    <property type="match status" value="1"/>
</dbReference>
<protein>
    <recommendedName>
        <fullName evidence="3">Type 1 phosphatases regulator</fullName>
    </recommendedName>
</protein>
<dbReference type="InterPro" id="IPR011107">
    <property type="entry name" value="PPI_Ypi1"/>
</dbReference>
<dbReference type="GO" id="GO:0004865">
    <property type="term" value="F:protein serine/threonine phosphatase inhibitor activity"/>
    <property type="evidence" value="ECO:0007669"/>
    <property type="project" value="InterPro"/>
</dbReference>
<evidence type="ECO:0000256" key="1">
    <source>
        <dbReference type="SAM" id="MobiDB-lite"/>
    </source>
</evidence>
<organism evidence="2">
    <name type="scientific">Lotharella globosa</name>
    <dbReference type="NCBI Taxonomy" id="91324"/>
    <lineage>
        <taxon>Eukaryota</taxon>
        <taxon>Sar</taxon>
        <taxon>Rhizaria</taxon>
        <taxon>Cercozoa</taxon>
        <taxon>Chlorarachniophyceae</taxon>
        <taxon>Lotharella</taxon>
    </lineage>
</organism>
<sequence length="120" mass="13887">MSQTRIQVQTSQKSSKHFVVRMETKKVEETKKPKPVKPIYKTPGSFEKVEKVNKGKKGIVWTEDTIDNEFMNKKSSKICCVYHKPRRFDESDSEESDFEKPQTYNPNQPGTVHLHSAPVC</sequence>
<dbReference type="GO" id="GO:0005634">
    <property type="term" value="C:nucleus"/>
    <property type="evidence" value="ECO:0007669"/>
    <property type="project" value="TreeGrafter"/>
</dbReference>